<dbReference type="Proteomes" id="UP000675284">
    <property type="component" value="Unassembled WGS sequence"/>
</dbReference>
<dbReference type="EMBL" id="JAGSOT010000001">
    <property type="protein sequence ID" value="MBR7794489.1"/>
    <property type="molecule type" value="Genomic_DNA"/>
</dbReference>
<dbReference type="AlphaFoldDB" id="A0A941DSR7"/>
<dbReference type="Pfam" id="PF00583">
    <property type="entry name" value="Acetyltransf_1"/>
    <property type="match status" value="1"/>
</dbReference>
<evidence type="ECO:0000313" key="3">
    <source>
        <dbReference type="Proteomes" id="UP000675284"/>
    </source>
</evidence>
<dbReference type="GO" id="GO:0016747">
    <property type="term" value="F:acyltransferase activity, transferring groups other than amino-acyl groups"/>
    <property type="evidence" value="ECO:0007669"/>
    <property type="project" value="InterPro"/>
</dbReference>
<gene>
    <name evidence="2" type="ORF">KCX74_00350</name>
</gene>
<evidence type="ECO:0000259" key="1">
    <source>
        <dbReference type="PROSITE" id="PS51186"/>
    </source>
</evidence>
<proteinExistence type="predicted"/>
<name>A0A941DSR7_9BACI</name>
<comment type="caution">
    <text evidence="2">The sequence shown here is derived from an EMBL/GenBank/DDBJ whole genome shotgun (WGS) entry which is preliminary data.</text>
</comment>
<keyword evidence="3" id="KW-1185">Reference proteome</keyword>
<dbReference type="PROSITE" id="PS51186">
    <property type="entry name" value="GNAT"/>
    <property type="match status" value="1"/>
</dbReference>
<dbReference type="RefSeq" id="WP_026681583.1">
    <property type="nucleotide sequence ID" value="NZ_JAGSOT010000001.1"/>
</dbReference>
<dbReference type="SUPFAM" id="SSF55729">
    <property type="entry name" value="Acyl-CoA N-acyltransferases (Nat)"/>
    <property type="match status" value="1"/>
</dbReference>
<evidence type="ECO:0000313" key="2">
    <source>
        <dbReference type="EMBL" id="MBR7794489.1"/>
    </source>
</evidence>
<dbReference type="InterPro" id="IPR000182">
    <property type="entry name" value="GNAT_dom"/>
</dbReference>
<sequence length="293" mass="33144">MIKIKRLIDCTIAEAVKSWNEGFAGYYIDTTTTPENLIKRMVNEDLSPLLSIVAFKDNQPIGIVMNGVRKVKGKKVAWNGGTGVAKEYRSKGVGKILIESTLSILKEEGVDLATLEAISNNTKAISLYKNMGYLIYDNLEYLTLKGKLLQNPIKDSNRKYNVERVAPQQIGQLLFYKTMNPWQTQWQSAKNGEGIIVKDDSGNELGYAYYQKIFNSQGRHLSTILFQCESKPDLTDSEEIVYFMLGEVFGDFKDDIIRTIPNLPITKSELPLTILKQIGFQTIAQQVYMTKEM</sequence>
<dbReference type="CDD" id="cd04301">
    <property type="entry name" value="NAT_SF"/>
    <property type="match status" value="1"/>
</dbReference>
<organism evidence="2 3">
    <name type="scientific">Virgibacillus salarius</name>
    <dbReference type="NCBI Taxonomy" id="447199"/>
    <lineage>
        <taxon>Bacteria</taxon>
        <taxon>Bacillati</taxon>
        <taxon>Bacillota</taxon>
        <taxon>Bacilli</taxon>
        <taxon>Bacillales</taxon>
        <taxon>Bacillaceae</taxon>
        <taxon>Virgibacillus</taxon>
    </lineage>
</organism>
<feature type="domain" description="N-acetyltransferase" evidence="1">
    <location>
        <begin position="2"/>
        <end position="154"/>
    </location>
</feature>
<reference evidence="2" key="1">
    <citation type="submission" date="2021-04" db="EMBL/GenBank/DDBJ databases">
        <title>Isolation and polyphasic classification of algal microorganism.</title>
        <authorList>
            <person name="Wang S."/>
        </authorList>
    </citation>
    <scope>NUCLEOTIDE SEQUENCE</scope>
    <source>
        <strain evidence="2">720a</strain>
    </source>
</reference>
<protein>
    <submittedName>
        <fullName evidence="2">GNAT family N-acetyltransferase</fullName>
    </submittedName>
</protein>
<dbReference type="InterPro" id="IPR016181">
    <property type="entry name" value="Acyl_CoA_acyltransferase"/>
</dbReference>
<dbReference type="Gene3D" id="3.40.630.30">
    <property type="match status" value="1"/>
</dbReference>
<accession>A0A941DSR7</accession>